<comment type="caution">
    <text evidence="1">The sequence shown here is derived from an EMBL/GenBank/DDBJ whole genome shotgun (WGS) entry which is preliminary data.</text>
</comment>
<proteinExistence type="predicted"/>
<name>A0ACC3DC49_9PEZI</name>
<keyword evidence="2" id="KW-1185">Reference proteome</keyword>
<accession>A0ACC3DC49</accession>
<organism evidence="1 2">
    <name type="scientific">Coniosporium uncinatum</name>
    <dbReference type="NCBI Taxonomy" id="93489"/>
    <lineage>
        <taxon>Eukaryota</taxon>
        <taxon>Fungi</taxon>
        <taxon>Dikarya</taxon>
        <taxon>Ascomycota</taxon>
        <taxon>Pezizomycotina</taxon>
        <taxon>Dothideomycetes</taxon>
        <taxon>Dothideomycetes incertae sedis</taxon>
        <taxon>Coniosporium</taxon>
    </lineage>
</organism>
<gene>
    <name evidence="1" type="ORF">LTS18_010799</name>
</gene>
<evidence type="ECO:0000313" key="2">
    <source>
        <dbReference type="Proteomes" id="UP001186974"/>
    </source>
</evidence>
<reference evidence="1" key="1">
    <citation type="submission" date="2024-09" db="EMBL/GenBank/DDBJ databases">
        <title>Black Yeasts Isolated from many extreme environments.</title>
        <authorList>
            <person name="Coleine C."/>
            <person name="Stajich J.E."/>
            <person name="Selbmann L."/>
        </authorList>
    </citation>
    <scope>NUCLEOTIDE SEQUENCE</scope>
    <source>
        <strain evidence="1">CCFEE 5737</strain>
    </source>
</reference>
<sequence>MAVSTGNLDGFGQALNNMGFGRSYLNPSDMQNNCVSVSIAAMLHYDTLEDLWNETYGYSLPDKPLELGEVIDLLRRSKFDFKYARFDTVVGKETAFQLLDREKSNIFSTLDKYVQDMPIDTSGRTSRGASVHMLVLYIRDDQQNSGHCVNGVYQTANEFLFFVDKQHDLDRRDTHADVEQAKSIIVCYESGLDPQWRIDRNERNEEWMKKPFRVRH</sequence>
<dbReference type="Proteomes" id="UP001186974">
    <property type="component" value="Unassembled WGS sequence"/>
</dbReference>
<dbReference type="EMBL" id="JAWDJW010006364">
    <property type="protein sequence ID" value="KAK3065092.1"/>
    <property type="molecule type" value="Genomic_DNA"/>
</dbReference>
<evidence type="ECO:0000313" key="1">
    <source>
        <dbReference type="EMBL" id="KAK3065092.1"/>
    </source>
</evidence>
<protein>
    <submittedName>
        <fullName evidence="1">Uncharacterized protein</fullName>
    </submittedName>
</protein>